<feature type="transmembrane region" description="Helical" evidence="1">
    <location>
        <begin position="14"/>
        <end position="35"/>
    </location>
</feature>
<proteinExistence type="predicted"/>
<dbReference type="Pfam" id="PF14014">
    <property type="entry name" value="DUF4230"/>
    <property type="match status" value="1"/>
</dbReference>
<reference evidence="3" key="1">
    <citation type="journal article" date="2019" name="Int. J. Syst. Evol. Microbiol.">
        <title>The Global Catalogue of Microorganisms (GCM) 10K type strain sequencing project: providing services to taxonomists for standard genome sequencing and annotation.</title>
        <authorList>
            <consortium name="The Broad Institute Genomics Platform"/>
            <consortium name="The Broad Institute Genome Sequencing Center for Infectious Disease"/>
            <person name="Wu L."/>
            <person name="Ma J."/>
        </authorList>
    </citation>
    <scope>NUCLEOTIDE SEQUENCE [LARGE SCALE GENOMIC DNA]</scope>
    <source>
        <strain evidence="3">CGMCC 1.12449</strain>
    </source>
</reference>
<organism evidence="2 3">
    <name type="scientific">Sphingorhabdus buctiana</name>
    <dbReference type="NCBI Taxonomy" id="1508805"/>
    <lineage>
        <taxon>Bacteria</taxon>
        <taxon>Pseudomonadati</taxon>
        <taxon>Pseudomonadota</taxon>
        <taxon>Alphaproteobacteria</taxon>
        <taxon>Sphingomonadales</taxon>
        <taxon>Sphingomonadaceae</taxon>
        <taxon>Sphingorhabdus</taxon>
    </lineage>
</organism>
<dbReference type="RefSeq" id="WP_381516120.1">
    <property type="nucleotide sequence ID" value="NZ_JBHUEL010000011.1"/>
</dbReference>
<dbReference type="Proteomes" id="UP001597215">
    <property type="component" value="Unassembled WGS sequence"/>
</dbReference>
<name>A0ABW4MHZ1_9SPHN</name>
<dbReference type="EMBL" id="JBHUEL010000011">
    <property type="protein sequence ID" value="MFD1767995.1"/>
    <property type="molecule type" value="Genomic_DNA"/>
</dbReference>
<sequence>MAAGGVSHEELRNWAMRGAALAAPILFILAVWWAIDGFRSLRDGPSPDTVASASLKGLREQNRLSAFAANYAAVVTSEQRRFGLSAKKTLIMQGLVRYEVDLGKLEEGDVRWDAATGTLRVKIPPIETAPPQIDLKTIQEYGENGILRTFTDVDDVLDDANRDKGLAELTRQANGPVPMRLARDAFKRAIKQNFEAPLRAAGLDAKVEAYFADELGGDVTTRWDESTPLEEIVK</sequence>
<keyword evidence="1" id="KW-0812">Transmembrane</keyword>
<accession>A0ABW4MHZ1</accession>
<keyword evidence="1" id="KW-1133">Transmembrane helix</keyword>
<keyword evidence="3" id="KW-1185">Reference proteome</keyword>
<gene>
    <name evidence="2" type="ORF">ACFSAG_14205</name>
</gene>
<dbReference type="InterPro" id="IPR025324">
    <property type="entry name" value="DUF4230"/>
</dbReference>
<keyword evidence="1" id="KW-0472">Membrane</keyword>
<comment type="caution">
    <text evidence="2">The sequence shown here is derived from an EMBL/GenBank/DDBJ whole genome shotgun (WGS) entry which is preliminary data.</text>
</comment>
<evidence type="ECO:0000313" key="2">
    <source>
        <dbReference type="EMBL" id="MFD1767995.1"/>
    </source>
</evidence>
<evidence type="ECO:0000313" key="3">
    <source>
        <dbReference type="Proteomes" id="UP001597215"/>
    </source>
</evidence>
<protein>
    <submittedName>
        <fullName evidence="2">DUF4230 domain-containing protein</fullName>
    </submittedName>
</protein>
<evidence type="ECO:0000256" key="1">
    <source>
        <dbReference type="SAM" id="Phobius"/>
    </source>
</evidence>